<evidence type="ECO:0000313" key="7">
    <source>
        <dbReference type="Proteomes" id="UP000054016"/>
    </source>
</evidence>
<dbReference type="CDD" id="cd01335">
    <property type="entry name" value="Radical_SAM"/>
    <property type="match status" value="1"/>
</dbReference>
<dbReference type="InterPro" id="IPR058240">
    <property type="entry name" value="rSAM_sf"/>
</dbReference>
<dbReference type="SFLD" id="SFLDG01067">
    <property type="entry name" value="SPASM/twitch_domain_containing"/>
    <property type="match status" value="1"/>
</dbReference>
<evidence type="ECO:0000259" key="5">
    <source>
        <dbReference type="PROSITE" id="PS51918"/>
    </source>
</evidence>
<feature type="domain" description="Radical SAM core" evidence="5">
    <location>
        <begin position="84"/>
        <end position="236"/>
    </location>
</feature>
<evidence type="ECO:0000256" key="4">
    <source>
        <dbReference type="ARBA" id="ARBA00023014"/>
    </source>
</evidence>
<dbReference type="Pfam" id="PF23545">
    <property type="entry name" value="Zn_ribbon_HMPTM"/>
    <property type="match status" value="1"/>
</dbReference>
<dbReference type="Gene3D" id="3.20.20.70">
    <property type="entry name" value="Aldolase class I"/>
    <property type="match status" value="1"/>
</dbReference>
<feature type="non-terminal residue" evidence="6">
    <location>
        <position position="236"/>
    </location>
</feature>
<dbReference type="Proteomes" id="UP000054016">
    <property type="component" value="Unassembled WGS sequence"/>
</dbReference>
<proteinExistence type="predicted"/>
<evidence type="ECO:0000256" key="2">
    <source>
        <dbReference type="ARBA" id="ARBA00022723"/>
    </source>
</evidence>
<dbReference type="SUPFAM" id="SSF102114">
    <property type="entry name" value="Radical SAM enzymes"/>
    <property type="match status" value="1"/>
</dbReference>
<dbReference type="InterPro" id="IPR034474">
    <property type="entry name" value="Methyltransferase_Class_D"/>
</dbReference>
<protein>
    <recommendedName>
        <fullName evidence="5">Radical SAM core domain-containing protein</fullName>
    </recommendedName>
</protein>
<keyword evidence="3" id="KW-0408">Iron</keyword>
<dbReference type="SFLD" id="SFLDS00029">
    <property type="entry name" value="Radical_SAM"/>
    <property type="match status" value="1"/>
</dbReference>
<gene>
    <name evidence="6" type="ORF">AC478_03020</name>
</gene>
<evidence type="ECO:0000256" key="1">
    <source>
        <dbReference type="ARBA" id="ARBA00022691"/>
    </source>
</evidence>
<evidence type="ECO:0000313" key="6">
    <source>
        <dbReference type="EMBL" id="KON31295.1"/>
    </source>
</evidence>
<sequence length="236" mass="27111">MKKTKSICPVCQKKIDAELTEVNGRILITKTCKEHGTFSATHWESIEVFNFAEKFDYFKYFGDANAPKNPEGCPYICVSCKNHVSSTVIGVIDVTKRCDLRCTICFSSFDEHEVNYEPSKEKIVEMLKFLCKRKPKPPALLFSGGEPLQRKDMPEIIGAAHKLRFMTILATNGVRLAESPELAEKLKRNGLNIVYLQFDSFHDKFYEKIRGRKLLKTKMQAIENCRKYDIEIILVN</sequence>
<accession>A0A0M0BSD4</accession>
<comment type="caution">
    <text evidence="6">The sequence shown here is derived from an EMBL/GenBank/DDBJ whole genome shotgun (WGS) entry which is preliminary data.</text>
</comment>
<dbReference type="GO" id="GO:0051536">
    <property type="term" value="F:iron-sulfur cluster binding"/>
    <property type="evidence" value="ECO:0007669"/>
    <property type="project" value="UniProtKB-KW"/>
</dbReference>
<keyword evidence="2" id="KW-0479">Metal-binding</keyword>
<dbReference type="PANTHER" id="PTHR43306">
    <property type="entry name" value="7,8-DIHYDRO-6-HYDROXYMETHYLPTERIN DIMETHYLTRANSFERASE"/>
    <property type="match status" value="1"/>
</dbReference>
<keyword evidence="4" id="KW-0411">Iron-sulfur</keyword>
<dbReference type="Pfam" id="PF04055">
    <property type="entry name" value="Radical_SAM"/>
    <property type="match status" value="1"/>
</dbReference>
<organism evidence="6 7">
    <name type="scientific">miscellaneous Crenarchaeota group-1 archaeon SG8-32-3</name>
    <dbReference type="NCBI Taxonomy" id="1685125"/>
    <lineage>
        <taxon>Archaea</taxon>
        <taxon>Candidatus Bathyarchaeota</taxon>
        <taxon>MCG-1</taxon>
    </lineage>
</organism>
<dbReference type="EMBL" id="LFWV01000038">
    <property type="protein sequence ID" value="KON31295.1"/>
    <property type="molecule type" value="Genomic_DNA"/>
</dbReference>
<dbReference type="GO" id="GO:0046872">
    <property type="term" value="F:metal ion binding"/>
    <property type="evidence" value="ECO:0007669"/>
    <property type="project" value="UniProtKB-KW"/>
</dbReference>
<reference evidence="7" key="1">
    <citation type="submission" date="2015-06" db="EMBL/GenBank/DDBJ databases">
        <title>New insights into the roles of widespread benthic archaea in carbon and nitrogen cycling.</title>
        <authorList>
            <person name="Lazar C.S."/>
            <person name="Baker B.J."/>
            <person name="Seitz K.W."/>
            <person name="Hyde A.S."/>
            <person name="Dick G.J."/>
            <person name="Hinrichs K.-U."/>
            <person name="Teske A.P."/>
        </authorList>
    </citation>
    <scope>NUCLEOTIDE SEQUENCE [LARGE SCALE GENOMIC DNA]</scope>
</reference>
<keyword evidence="1" id="KW-0949">S-adenosyl-L-methionine</keyword>
<dbReference type="PROSITE" id="PS51918">
    <property type="entry name" value="RADICAL_SAM"/>
    <property type="match status" value="1"/>
</dbReference>
<dbReference type="InterPro" id="IPR007197">
    <property type="entry name" value="rSAM"/>
</dbReference>
<name>A0A0M0BSD4_9ARCH</name>
<dbReference type="InterPro" id="IPR056488">
    <property type="entry name" value="Zn_ribbon_HMPTM"/>
</dbReference>
<evidence type="ECO:0000256" key="3">
    <source>
        <dbReference type="ARBA" id="ARBA00023004"/>
    </source>
</evidence>
<dbReference type="GO" id="GO:0003824">
    <property type="term" value="F:catalytic activity"/>
    <property type="evidence" value="ECO:0007669"/>
    <property type="project" value="InterPro"/>
</dbReference>
<dbReference type="PANTHER" id="PTHR43306:SF1">
    <property type="entry name" value="7,8-DIHYDRO-6-HYDROXYMETHYLPTERIN DIMETHYLTRANSFERASE"/>
    <property type="match status" value="1"/>
</dbReference>
<dbReference type="AlphaFoldDB" id="A0A0M0BSD4"/>
<dbReference type="InterPro" id="IPR013785">
    <property type="entry name" value="Aldolase_TIM"/>
</dbReference>